<gene>
    <name evidence="3" type="ORF">JIN78_10755</name>
</gene>
<comment type="caution">
    <text evidence="3">The sequence shown here is derived from an EMBL/GenBank/DDBJ whole genome shotgun (WGS) entry which is preliminary data.</text>
</comment>
<dbReference type="EMBL" id="JAENIO010000026">
    <property type="protein sequence ID" value="MBK1834540.1"/>
    <property type="molecule type" value="Genomic_DNA"/>
</dbReference>
<dbReference type="AlphaFoldDB" id="A0A934RUS2"/>
<evidence type="ECO:0008006" key="5">
    <source>
        <dbReference type="Google" id="ProtNLM"/>
    </source>
</evidence>
<dbReference type="Proteomes" id="UP000604083">
    <property type="component" value="Unassembled WGS sequence"/>
</dbReference>
<evidence type="ECO:0000256" key="1">
    <source>
        <dbReference type="SAM" id="MobiDB-lite"/>
    </source>
</evidence>
<dbReference type="RefSeq" id="WP_200391976.1">
    <property type="nucleotide sequence ID" value="NZ_JAENIO010000026.1"/>
</dbReference>
<evidence type="ECO:0000256" key="2">
    <source>
        <dbReference type="SAM" id="Phobius"/>
    </source>
</evidence>
<keyword evidence="2" id="KW-0472">Membrane</keyword>
<sequence length="1160" mass="127515">MKTSTFPRTAHQNDPGFSLIVTVTMMVLLSLIAVGILSLSSTVLRSSNSEQARLEAQANARLALQLALGQLQEAAGPDQRITAPANLLNAGESQVVTGVWESLALDPNGGQDLDGSKRSPQSSATADGEFITWLNSDSFGREPNPEEVLDRSNQSTPLFQLPTGESSDQVTARVISLNQGRGGVAWTTVDESVKARFDLPEEEQLAVNNTSESEVGRDRLRNPARQSPETLEAIAHAPSVAEAAKLASFGQGALLSGNSESFAEHFNDLTPWSLGVLSNPVEGGLKKDLTVAFESETDPLEGKFAYSQDEQALAPAEPYMSTLREYYRLYKEHGSSHSELLASVPDDYNPFEIDRRTREQTPAPVAPEGNLLLPVVSRVNVVFSLVGHEAHGNWLKTIPESHNDARRTQMVYMIYTPVVTLHNPYTKPITVNELTLSFKDLPLAFRMFRNGQPQVNEPALLSKMHIDTEHTANFEDTFECTLAASANASQGGAITLAPGEARVFGLNHRPGTTWSSITNYYAAGSSNLTNSIVTRPGYNSGNSGFVVDWLNPDTSGRTSDAKTGVFGVRTTDSINVEIRPKVPLDSRGRPHESFTIDIAAKIGNSRRAEPIGAYRYTYGTEQRLIEAFEEGEHPVIGKFSFPYLREKDWRYNELSQPNLHTTPIESWTAPKQFAVFTMATRTAHDSLYATRPGRDTNFAHNVLDMDITKNHPAKMPMEVSFLPVIGSPGSSNNPATINVWSKDDPRTFFFSGWTSDLGFPNYPSIEIPRTPPTNLTQFRNANLASSGHFPMTAKTIGESFAHPLIPANRAIDRGSDFDYNTLDHSWLANNTFYDNFFLSGLRDEKEFSDFLSGEKVPFNSRSQQHLPVGQSEDSAVELYRAPEGWTTSAAFQMIKAPFNVNSTSVQAWKAVLASGGESEVPVIDPTNMEEELFEAFAPFPRLLDGPSGPVDPKAGFLGSQERWTGFRHLDPDELERLAEAIVEVVRERGPFTSLSEFVNRRLDNGSSPLSRQGALQQAIEQAGLNDGIFAEREVSLTEAQDYEYANPEAALGDVESAAAVYLTQGDLLDRLANSLTVRGDTFVIRAYGDAKNKAGQILASATCEAVVQRLPDYLAPESHLGAKPAETARSDEHALEHEVNERFGRRFVVRSFRWLSQEEV</sequence>
<feature type="compositionally biased region" description="Polar residues" evidence="1">
    <location>
        <begin position="151"/>
        <end position="165"/>
    </location>
</feature>
<keyword evidence="2" id="KW-0812">Transmembrane</keyword>
<keyword evidence="2" id="KW-1133">Transmembrane helix</keyword>
<protein>
    <recommendedName>
        <fullName evidence="5">Verru_Chthon cassette protein A</fullName>
    </recommendedName>
</protein>
<evidence type="ECO:0000313" key="4">
    <source>
        <dbReference type="Proteomes" id="UP000604083"/>
    </source>
</evidence>
<feature type="region of interest" description="Disordered" evidence="1">
    <location>
        <begin position="207"/>
        <end position="226"/>
    </location>
</feature>
<name>A0A934RUS2_9BACT</name>
<feature type="region of interest" description="Disordered" evidence="1">
    <location>
        <begin position="107"/>
        <end position="165"/>
    </location>
</feature>
<organism evidence="3 4">
    <name type="scientific">Roseibacillus ishigakijimensis</name>
    <dbReference type="NCBI Taxonomy" id="454146"/>
    <lineage>
        <taxon>Bacteria</taxon>
        <taxon>Pseudomonadati</taxon>
        <taxon>Verrucomicrobiota</taxon>
        <taxon>Verrucomicrobiia</taxon>
        <taxon>Verrucomicrobiales</taxon>
        <taxon>Verrucomicrobiaceae</taxon>
        <taxon>Roseibacillus</taxon>
    </lineage>
</organism>
<proteinExistence type="predicted"/>
<accession>A0A934RUS2</accession>
<evidence type="ECO:0000313" key="3">
    <source>
        <dbReference type="EMBL" id="MBK1834540.1"/>
    </source>
</evidence>
<feature type="compositionally biased region" description="Basic and acidic residues" evidence="1">
    <location>
        <begin position="139"/>
        <end position="150"/>
    </location>
</feature>
<feature type="transmembrane region" description="Helical" evidence="2">
    <location>
        <begin position="16"/>
        <end position="39"/>
    </location>
</feature>
<keyword evidence="4" id="KW-1185">Reference proteome</keyword>
<reference evidence="3" key="1">
    <citation type="submission" date="2021-01" db="EMBL/GenBank/DDBJ databases">
        <title>Modified the classification status of verrucomicrobia.</title>
        <authorList>
            <person name="Feng X."/>
        </authorList>
    </citation>
    <scope>NUCLEOTIDE SEQUENCE</scope>
    <source>
        <strain evidence="3">KCTC 12986</strain>
    </source>
</reference>